<feature type="chain" id="PRO_5016002553" evidence="1">
    <location>
        <begin position="28"/>
        <end position="422"/>
    </location>
</feature>
<feature type="signal peptide" evidence="1">
    <location>
        <begin position="1"/>
        <end position="27"/>
    </location>
</feature>
<sequence>MASRLLKGVVSALGVLCATAFATGSQAAGYTITAPLKGLCRPDMPPEPCTPFNLFGPPSISGDFVVWTNRAGPADGVWSYQISNRKIRKLVGLGAKAPGGKGRFTAFGNTGSEYPTLIGGETVVFFGRDKDNTIGVYTTSVRGGGVTLIANAKTPIPNGGGKLFQDLRWASTNGTIVAFSAIDADGATGVFRAKVDGTDLKTVIWSARTLLDARTPSGPAKGYFSYFSRPLVGKKFVQFYTSGLFDPVSGANAIFRANDGFIDLIDNMTGLDGGTSGQHVRNSIASAAETTGDLAVLSDEPGTGFTGIFRPKTMDATAAFVTTATKVPGKTTTFQTFVNNGYGPGFGYDVSGLAFTALYMDAEGNHQDLFFTPKPGAKVVRVASGKTYYLPYVGDRSVSGGRIVFTEGFNSIDTFYLATPKN</sequence>
<name>A0A2W5KNF7_ANCNO</name>
<protein>
    <submittedName>
        <fullName evidence="2">Uncharacterized protein</fullName>
    </submittedName>
</protein>
<keyword evidence="1" id="KW-0732">Signal</keyword>
<accession>A0A2W5KNF7</accession>
<comment type="caution">
    <text evidence="2">The sequence shown here is derived from an EMBL/GenBank/DDBJ whole genome shotgun (WGS) entry which is preliminary data.</text>
</comment>
<dbReference type="Proteomes" id="UP000249577">
    <property type="component" value="Unassembled WGS sequence"/>
</dbReference>
<proteinExistence type="predicted"/>
<organism evidence="2 3">
    <name type="scientific">Ancylobacter novellus</name>
    <name type="common">Thiobacillus novellus</name>
    <dbReference type="NCBI Taxonomy" id="921"/>
    <lineage>
        <taxon>Bacteria</taxon>
        <taxon>Pseudomonadati</taxon>
        <taxon>Pseudomonadota</taxon>
        <taxon>Alphaproteobacteria</taxon>
        <taxon>Hyphomicrobiales</taxon>
        <taxon>Xanthobacteraceae</taxon>
        <taxon>Ancylobacter</taxon>
    </lineage>
</organism>
<evidence type="ECO:0000313" key="2">
    <source>
        <dbReference type="EMBL" id="PZQ16978.1"/>
    </source>
</evidence>
<gene>
    <name evidence="2" type="ORF">DI565_06200</name>
</gene>
<reference evidence="2 3" key="1">
    <citation type="submission" date="2017-08" db="EMBL/GenBank/DDBJ databases">
        <title>Infants hospitalized years apart are colonized by the same room-sourced microbial strains.</title>
        <authorList>
            <person name="Brooks B."/>
            <person name="Olm M.R."/>
            <person name="Firek B.A."/>
            <person name="Baker R."/>
            <person name="Thomas B.C."/>
            <person name="Morowitz M.J."/>
            <person name="Banfield J.F."/>
        </authorList>
    </citation>
    <scope>NUCLEOTIDE SEQUENCE [LARGE SCALE GENOMIC DNA]</scope>
    <source>
        <strain evidence="2">S2_005_003_R2_43</strain>
    </source>
</reference>
<dbReference type="AlphaFoldDB" id="A0A2W5KNF7"/>
<evidence type="ECO:0000313" key="3">
    <source>
        <dbReference type="Proteomes" id="UP000249577"/>
    </source>
</evidence>
<dbReference type="EMBL" id="QFPN01000003">
    <property type="protein sequence ID" value="PZQ16978.1"/>
    <property type="molecule type" value="Genomic_DNA"/>
</dbReference>
<evidence type="ECO:0000256" key="1">
    <source>
        <dbReference type="SAM" id="SignalP"/>
    </source>
</evidence>